<dbReference type="EMBL" id="NOWF01000001">
    <property type="protein sequence ID" value="OYD09824.1"/>
    <property type="molecule type" value="Genomic_DNA"/>
</dbReference>
<dbReference type="PANTHER" id="PTHR43281">
    <property type="entry name" value="FARNESYL DIPHOSPHATE SYNTHASE"/>
    <property type="match status" value="1"/>
</dbReference>
<evidence type="ECO:0000256" key="8">
    <source>
        <dbReference type="ARBA" id="ARBA00023229"/>
    </source>
</evidence>
<dbReference type="GO" id="GO:0004337">
    <property type="term" value="F:(2E,6E)-farnesyl diphosphate synthase activity"/>
    <property type="evidence" value="ECO:0007669"/>
    <property type="project" value="UniProtKB-EC"/>
</dbReference>
<accession>A0A235BC06</accession>
<dbReference type="GO" id="GO:0016114">
    <property type="term" value="P:terpenoid biosynthetic process"/>
    <property type="evidence" value="ECO:0007669"/>
    <property type="project" value="UniProtKB-ARBA"/>
</dbReference>
<dbReference type="EC" id="2.5.1.10" evidence="3"/>
<evidence type="ECO:0000256" key="4">
    <source>
        <dbReference type="ARBA" id="ARBA00015100"/>
    </source>
</evidence>
<keyword evidence="8" id="KW-0414">Isoprene biosynthesis</keyword>
<dbReference type="Pfam" id="PF00348">
    <property type="entry name" value="polyprenyl_synt"/>
    <property type="match status" value="1"/>
</dbReference>
<dbReference type="FunFam" id="1.10.600.10:FF:000001">
    <property type="entry name" value="Geranylgeranyl diphosphate synthase"/>
    <property type="match status" value="1"/>
</dbReference>
<dbReference type="PROSITE" id="PS00444">
    <property type="entry name" value="POLYPRENYL_SYNTHASE_2"/>
    <property type="match status" value="1"/>
</dbReference>
<dbReference type="CDD" id="cd00685">
    <property type="entry name" value="Trans_IPPS_HT"/>
    <property type="match status" value="1"/>
</dbReference>
<dbReference type="GO" id="GO:0046872">
    <property type="term" value="F:metal ion binding"/>
    <property type="evidence" value="ECO:0007669"/>
    <property type="project" value="UniProtKB-KW"/>
</dbReference>
<evidence type="ECO:0000256" key="2">
    <source>
        <dbReference type="ARBA" id="ARBA00006706"/>
    </source>
</evidence>
<name>A0A235BC06_9BACL</name>
<dbReference type="RefSeq" id="WP_094262926.1">
    <property type="nucleotide sequence ID" value="NZ_NOWF01000001.1"/>
</dbReference>
<sequence>MREIQQYIKEKAERLEERLTVYMEESEEVPLRLREAMAYSLLAGGKRLRPVLVLAVCESLGGNEEKALPFGCAVEMIHTYSLIHDDLPAMDDDDYRRGRLTNHKVYGDAMAILAGDALLTKAFGIFAEASLQAGLEEKTALSLIREGSRRTGGEGMVGGQVKDILGESRSVNLEQLRDIHRSKTGDLIVYSVRLGAWVAGASPVEMDALTRYAERLGLAFQIQDDVLNVIGDREKMGKPVGSDEEKNKATYPALLGLEESRDWVRRLVEEAKDLVRSEPGIDSTRLMGIADYLTNRDQ</sequence>
<reference evidence="13 14" key="1">
    <citation type="submission" date="2017-07" db="EMBL/GenBank/DDBJ databases">
        <title>The genome sequence of Paludifilum halophilum highlights mechanisms for microbial adaptation to high salt environemnts.</title>
        <authorList>
            <person name="Belbahri L."/>
        </authorList>
    </citation>
    <scope>NUCLEOTIDE SEQUENCE [LARGE SCALE GENOMIC DNA]</scope>
    <source>
        <strain evidence="13 14">DSM 102817</strain>
    </source>
</reference>
<proteinExistence type="inferred from homology"/>
<dbReference type="SUPFAM" id="SSF48576">
    <property type="entry name" value="Terpenoid synthases"/>
    <property type="match status" value="1"/>
</dbReference>
<keyword evidence="7" id="KW-0460">Magnesium</keyword>
<evidence type="ECO:0000256" key="7">
    <source>
        <dbReference type="ARBA" id="ARBA00022842"/>
    </source>
</evidence>
<comment type="caution">
    <text evidence="13">The sequence shown here is derived from an EMBL/GenBank/DDBJ whole genome shotgun (WGS) entry which is preliminary data.</text>
</comment>
<evidence type="ECO:0000256" key="9">
    <source>
        <dbReference type="ARBA" id="ARBA00032380"/>
    </source>
</evidence>
<dbReference type="InterPro" id="IPR000092">
    <property type="entry name" value="Polyprenyl_synt"/>
</dbReference>
<evidence type="ECO:0000256" key="6">
    <source>
        <dbReference type="ARBA" id="ARBA00022723"/>
    </source>
</evidence>
<dbReference type="InterPro" id="IPR008949">
    <property type="entry name" value="Isoprenoid_synthase_dom_sf"/>
</dbReference>
<dbReference type="PROSITE" id="PS00723">
    <property type="entry name" value="POLYPRENYL_SYNTHASE_1"/>
    <property type="match status" value="1"/>
</dbReference>
<dbReference type="InterPro" id="IPR033749">
    <property type="entry name" value="Polyprenyl_synt_CS"/>
</dbReference>
<dbReference type="SFLD" id="SFLDS00005">
    <property type="entry name" value="Isoprenoid_Synthase_Type_I"/>
    <property type="match status" value="1"/>
</dbReference>
<dbReference type="NCBIfam" id="NF045485">
    <property type="entry name" value="FPPsyn"/>
    <property type="match status" value="1"/>
</dbReference>
<evidence type="ECO:0000256" key="11">
    <source>
        <dbReference type="ARBA" id="ARBA00049399"/>
    </source>
</evidence>
<keyword evidence="14" id="KW-1185">Reference proteome</keyword>
<comment type="cofactor">
    <cofactor evidence="1">
        <name>Mg(2+)</name>
        <dbReference type="ChEBI" id="CHEBI:18420"/>
    </cofactor>
</comment>
<dbReference type="AlphaFoldDB" id="A0A235BC06"/>
<dbReference type="Proteomes" id="UP000215459">
    <property type="component" value="Unassembled WGS sequence"/>
</dbReference>
<evidence type="ECO:0000256" key="12">
    <source>
        <dbReference type="RuleBase" id="RU004466"/>
    </source>
</evidence>
<evidence type="ECO:0000256" key="1">
    <source>
        <dbReference type="ARBA" id="ARBA00001946"/>
    </source>
</evidence>
<evidence type="ECO:0000313" key="13">
    <source>
        <dbReference type="EMBL" id="OYD09824.1"/>
    </source>
</evidence>
<evidence type="ECO:0000313" key="14">
    <source>
        <dbReference type="Proteomes" id="UP000215459"/>
    </source>
</evidence>
<evidence type="ECO:0000256" key="5">
    <source>
        <dbReference type="ARBA" id="ARBA00022679"/>
    </source>
</evidence>
<dbReference type="OrthoDB" id="9805316at2"/>
<evidence type="ECO:0000256" key="10">
    <source>
        <dbReference type="ARBA" id="ARBA00032873"/>
    </source>
</evidence>
<comment type="catalytic activity">
    <reaction evidence="11">
        <text>isopentenyl diphosphate + (2E)-geranyl diphosphate = (2E,6E)-farnesyl diphosphate + diphosphate</text>
        <dbReference type="Rhea" id="RHEA:19361"/>
        <dbReference type="ChEBI" id="CHEBI:33019"/>
        <dbReference type="ChEBI" id="CHEBI:58057"/>
        <dbReference type="ChEBI" id="CHEBI:128769"/>
        <dbReference type="ChEBI" id="CHEBI:175763"/>
        <dbReference type="EC" id="2.5.1.10"/>
    </reaction>
</comment>
<dbReference type="PANTHER" id="PTHR43281:SF1">
    <property type="entry name" value="FARNESYL DIPHOSPHATE SYNTHASE"/>
    <property type="match status" value="1"/>
</dbReference>
<dbReference type="GO" id="GO:0005737">
    <property type="term" value="C:cytoplasm"/>
    <property type="evidence" value="ECO:0007669"/>
    <property type="project" value="UniProtKB-ARBA"/>
</dbReference>
<gene>
    <name evidence="13" type="ORF">CHM34_02210</name>
</gene>
<dbReference type="Gene3D" id="1.10.600.10">
    <property type="entry name" value="Farnesyl Diphosphate Synthase"/>
    <property type="match status" value="1"/>
</dbReference>
<protein>
    <recommendedName>
        <fullName evidence="4">Farnesyl diphosphate synthase</fullName>
        <ecNumber evidence="3">2.5.1.10</ecNumber>
    </recommendedName>
    <alternativeName>
        <fullName evidence="10">(2E,6E)-farnesyl diphosphate synthase</fullName>
    </alternativeName>
    <alternativeName>
        <fullName evidence="9">Geranyltranstransferase</fullName>
    </alternativeName>
</protein>
<keyword evidence="5 12" id="KW-0808">Transferase</keyword>
<evidence type="ECO:0000256" key="3">
    <source>
        <dbReference type="ARBA" id="ARBA00012439"/>
    </source>
</evidence>
<organism evidence="13 14">
    <name type="scientific">Paludifilum halophilum</name>
    <dbReference type="NCBI Taxonomy" id="1642702"/>
    <lineage>
        <taxon>Bacteria</taxon>
        <taxon>Bacillati</taxon>
        <taxon>Bacillota</taxon>
        <taxon>Bacilli</taxon>
        <taxon>Bacillales</taxon>
        <taxon>Thermoactinomycetaceae</taxon>
        <taxon>Paludifilum</taxon>
    </lineage>
</organism>
<dbReference type="InterPro" id="IPR053378">
    <property type="entry name" value="Prenyl_diphosphate_synthase"/>
</dbReference>
<dbReference type="SFLD" id="SFLDG01017">
    <property type="entry name" value="Polyprenyl_Transferase_Like"/>
    <property type="match status" value="1"/>
</dbReference>
<keyword evidence="6" id="KW-0479">Metal-binding</keyword>
<comment type="similarity">
    <text evidence="2 12">Belongs to the FPP/GGPP synthase family.</text>
</comment>